<sequence>MWRAINARHIKILPIPKRRRKSGPILLRGSARAPPAVV</sequence>
<reference evidence="1 2" key="1">
    <citation type="journal article" date="2011" name="BMC Genomics">
        <title>Genomic insights into an obligate epibiotic bacterial predator: Micavibrio aeruginosavorus ARL-13.</title>
        <authorList>
            <person name="Wang Z."/>
            <person name="Kadouri D."/>
            <person name="Wu M."/>
        </authorList>
    </citation>
    <scope>NUCLEOTIDE SEQUENCE [LARGE SCALE GENOMIC DNA]</scope>
    <source>
        <strain evidence="1 2">ARL-13</strain>
    </source>
</reference>
<accession>G2KS70</accession>
<protein>
    <submittedName>
        <fullName evidence="1">Uncharacterized protein</fullName>
    </submittedName>
</protein>
<dbReference type="KEGG" id="mai:MICA_409"/>
<organism evidence="1 2">
    <name type="scientific">Micavibrio aeruginosavorus (strain ARL-13)</name>
    <dbReference type="NCBI Taxonomy" id="856793"/>
    <lineage>
        <taxon>Bacteria</taxon>
        <taxon>Pseudomonadati</taxon>
        <taxon>Bdellovibrionota</taxon>
        <taxon>Bdellovibrionia</taxon>
        <taxon>Bdellovibrionales</taxon>
        <taxon>Pseudobdellovibrionaceae</taxon>
        <taxon>Micavibrio</taxon>
    </lineage>
</organism>
<name>G2KS70_MICAA</name>
<dbReference type="HOGENOM" id="CLU_3330093_0_0_5"/>
<keyword evidence="2" id="KW-1185">Reference proteome</keyword>
<dbReference type="AlphaFoldDB" id="G2KS70"/>
<evidence type="ECO:0000313" key="1">
    <source>
        <dbReference type="EMBL" id="AEP08753.1"/>
    </source>
</evidence>
<dbReference type="Proteomes" id="UP000009286">
    <property type="component" value="Chromosome"/>
</dbReference>
<evidence type="ECO:0000313" key="2">
    <source>
        <dbReference type="Proteomes" id="UP000009286"/>
    </source>
</evidence>
<gene>
    <name evidence="1" type="ordered locus">MICA_409</name>
</gene>
<dbReference type="EMBL" id="CP002382">
    <property type="protein sequence ID" value="AEP08753.1"/>
    <property type="molecule type" value="Genomic_DNA"/>
</dbReference>
<proteinExistence type="predicted"/>